<evidence type="ECO:0000313" key="1">
    <source>
        <dbReference type="EMBL" id="SVD32256.1"/>
    </source>
</evidence>
<protein>
    <submittedName>
        <fullName evidence="1">Uncharacterized protein</fullName>
    </submittedName>
</protein>
<reference evidence="1" key="1">
    <citation type="submission" date="2018-05" db="EMBL/GenBank/DDBJ databases">
        <authorList>
            <person name="Lanie J.A."/>
            <person name="Ng W.-L."/>
            <person name="Kazmierczak K.M."/>
            <person name="Andrzejewski T.M."/>
            <person name="Davidsen T.M."/>
            <person name="Wayne K.J."/>
            <person name="Tettelin H."/>
            <person name="Glass J.I."/>
            <person name="Rusch D."/>
            <person name="Podicherti R."/>
            <person name="Tsui H.-C.T."/>
            <person name="Winkler M.E."/>
        </authorList>
    </citation>
    <scope>NUCLEOTIDE SEQUENCE</scope>
</reference>
<feature type="non-terminal residue" evidence="1">
    <location>
        <position position="1"/>
    </location>
</feature>
<organism evidence="1">
    <name type="scientific">marine metagenome</name>
    <dbReference type="NCBI Taxonomy" id="408172"/>
    <lineage>
        <taxon>unclassified sequences</taxon>
        <taxon>metagenomes</taxon>
        <taxon>ecological metagenomes</taxon>
    </lineage>
</organism>
<dbReference type="EMBL" id="UINC01143372">
    <property type="protein sequence ID" value="SVD32256.1"/>
    <property type="molecule type" value="Genomic_DNA"/>
</dbReference>
<proteinExistence type="predicted"/>
<feature type="non-terminal residue" evidence="1">
    <location>
        <position position="72"/>
    </location>
</feature>
<accession>A0A382UDC5</accession>
<name>A0A382UDC5_9ZZZZ</name>
<gene>
    <name evidence="1" type="ORF">METZ01_LOCUS385110</name>
</gene>
<dbReference type="AlphaFoldDB" id="A0A382UDC5"/>
<sequence>VEYEQDGKSGGGGLEELRNCSPNAHFLNLGSYKLNSACARICIHTCIPHTGIHYALVLNDVNGIYIDWLPPI</sequence>